<comment type="caution">
    <text evidence="2">The sequence shown here is derived from an EMBL/GenBank/DDBJ whole genome shotgun (WGS) entry which is preliminary data.</text>
</comment>
<evidence type="ECO:0000313" key="3">
    <source>
        <dbReference type="Proteomes" id="UP000192247"/>
    </source>
</evidence>
<protein>
    <submittedName>
        <fullName evidence="2">Uncharacterized protein</fullName>
    </submittedName>
</protein>
<feature type="region of interest" description="Disordered" evidence="1">
    <location>
        <begin position="41"/>
        <end position="60"/>
    </location>
</feature>
<dbReference type="InParanoid" id="A0A1V9XDR2"/>
<reference evidence="2 3" key="1">
    <citation type="journal article" date="2017" name="Gigascience">
        <title>Draft genome of the honey bee ectoparasitic mite, Tropilaelaps mercedesae, is shaped by the parasitic life history.</title>
        <authorList>
            <person name="Dong X."/>
            <person name="Armstrong S.D."/>
            <person name="Xia D."/>
            <person name="Makepeace B.L."/>
            <person name="Darby A.C."/>
            <person name="Kadowaki T."/>
        </authorList>
    </citation>
    <scope>NUCLEOTIDE SEQUENCE [LARGE SCALE GENOMIC DNA]</scope>
    <source>
        <strain evidence="2">Wuxi-XJTLU</strain>
    </source>
</reference>
<name>A0A1V9XDR2_9ACAR</name>
<evidence type="ECO:0000256" key="1">
    <source>
        <dbReference type="SAM" id="MobiDB-lite"/>
    </source>
</evidence>
<keyword evidence="3" id="KW-1185">Reference proteome</keyword>
<organism evidence="2 3">
    <name type="scientific">Tropilaelaps mercedesae</name>
    <dbReference type="NCBI Taxonomy" id="418985"/>
    <lineage>
        <taxon>Eukaryota</taxon>
        <taxon>Metazoa</taxon>
        <taxon>Ecdysozoa</taxon>
        <taxon>Arthropoda</taxon>
        <taxon>Chelicerata</taxon>
        <taxon>Arachnida</taxon>
        <taxon>Acari</taxon>
        <taxon>Parasitiformes</taxon>
        <taxon>Mesostigmata</taxon>
        <taxon>Gamasina</taxon>
        <taxon>Dermanyssoidea</taxon>
        <taxon>Laelapidae</taxon>
        <taxon>Tropilaelaps</taxon>
    </lineage>
</organism>
<sequence>MCVGRKRQLRSHAVNLSRAVCSYTVISPHLHSVLPPSVDLPATSGASNSPHARSSLDVSGYRTSEGPKLACEMAVRRSSDSALWDVAKSVLHVKIYGIRVVIDSTNICRSLNCRQYWIR</sequence>
<gene>
    <name evidence="2" type="ORF">BIW11_10957</name>
</gene>
<dbReference type="AlphaFoldDB" id="A0A1V9XDR2"/>
<dbReference type="EMBL" id="MNPL01014442">
    <property type="protein sequence ID" value="OQR71498.1"/>
    <property type="molecule type" value="Genomic_DNA"/>
</dbReference>
<proteinExistence type="predicted"/>
<dbReference type="Proteomes" id="UP000192247">
    <property type="component" value="Unassembled WGS sequence"/>
</dbReference>
<evidence type="ECO:0000313" key="2">
    <source>
        <dbReference type="EMBL" id="OQR71498.1"/>
    </source>
</evidence>
<accession>A0A1V9XDR2</accession>